<evidence type="ECO:0000256" key="1">
    <source>
        <dbReference type="ARBA" id="ARBA00007905"/>
    </source>
</evidence>
<dbReference type="PROSITE" id="PS00063">
    <property type="entry name" value="ALDOKETO_REDUCTASE_3"/>
    <property type="match status" value="1"/>
</dbReference>
<feature type="site" description="Lowers pKa of active site Tyr" evidence="5">
    <location>
        <position position="78"/>
    </location>
</feature>
<dbReference type="InterPro" id="IPR018170">
    <property type="entry name" value="Aldo/ket_reductase_CS"/>
</dbReference>
<dbReference type="InterPro" id="IPR020471">
    <property type="entry name" value="AKR"/>
</dbReference>
<gene>
    <name evidence="7" type="ORF">PCON_10775</name>
</gene>
<evidence type="ECO:0000313" key="7">
    <source>
        <dbReference type="EMBL" id="CCX31428.1"/>
    </source>
</evidence>
<dbReference type="InterPro" id="IPR036812">
    <property type="entry name" value="NAD(P)_OxRdtase_dom_sf"/>
</dbReference>
<protein>
    <submittedName>
        <fullName evidence="7">Similar to Uncharacterized oxidoreductase C2F3.05c acc. no. O14088</fullName>
    </submittedName>
</protein>
<dbReference type="EMBL" id="HF935596">
    <property type="protein sequence ID" value="CCX31428.1"/>
    <property type="molecule type" value="Genomic_DNA"/>
</dbReference>
<dbReference type="Pfam" id="PF00248">
    <property type="entry name" value="Aldo_ket_red"/>
    <property type="match status" value="1"/>
</dbReference>
<evidence type="ECO:0000256" key="4">
    <source>
        <dbReference type="PIRSR" id="PIRSR000097-2"/>
    </source>
</evidence>
<name>U4LHN0_PYROM</name>
<sequence length="276" mass="30558">MTFTTASKLTLPNGAAIPHIHLGVYMMTSREAERSVTAALANGYRGIDSAQWYANEAACGAAIGRSGIPRSEIFYTTKLQTNTSYDATRAAIKTSLKKSGMDYIDLYLLHSPYGGPQKRAECWRAVEDAVLEGEVKSAGVSNFGVKHIKELLDRGVRVKPVVNQIEVHPFNQNREIVEYCKEQGIVIEAYAPLVRGMRMRHPVLREVAKKYGVTPAQVLVRWGLQMGFVVLPKSTKEQRIKENADVAGFEIGEEDMKKLAELDEGLVTDWDPTDAA</sequence>
<feature type="domain" description="NADP-dependent oxidoreductase" evidence="6">
    <location>
        <begin position="27"/>
        <end position="263"/>
    </location>
</feature>
<reference evidence="7 8" key="1">
    <citation type="journal article" date="2013" name="PLoS Genet.">
        <title>The genome and development-dependent transcriptomes of Pyronema confluens: a window into fungal evolution.</title>
        <authorList>
            <person name="Traeger S."/>
            <person name="Altegoer F."/>
            <person name="Freitag M."/>
            <person name="Gabaldon T."/>
            <person name="Kempken F."/>
            <person name="Kumar A."/>
            <person name="Marcet-Houben M."/>
            <person name="Poggeler S."/>
            <person name="Stajich J.E."/>
            <person name="Nowrousian M."/>
        </authorList>
    </citation>
    <scope>NUCLEOTIDE SEQUENCE [LARGE SCALE GENOMIC DNA]</scope>
    <source>
        <strain evidence="8">CBS 100304</strain>
        <tissue evidence="7">Vegetative mycelium</tissue>
    </source>
</reference>
<evidence type="ECO:0000313" key="8">
    <source>
        <dbReference type="Proteomes" id="UP000018144"/>
    </source>
</evidence>
<keyword evidence="2" id="KW-0560">Oxidoreductase</keyword>
<dbReference type="eggNOG" id="KOG1577">
    <property type="taxonomic scope" value="Eukaryota"/>
</dbReference>
<organism evidence="7 8">
    <name type="scientific">Pyronema omphalodes (strain CBS 100304)</name>
    <name type="common">Pyronema confluens</name>
    <dbReference type="NCBI Taxonomy" id="1076935"/>
    <lineage>
        <taxon>Eukaryota</taxon>
        <taxon>Fungi</taxon>
        <taxon>Dikarya</taxon>
        <taxon>Ascomycota</taxon>
        <taxon>Pezizomycotina</taxon>
        <taxon>Pezizomycetes</taxon>
        <taxon>Pezizales</taxon>
        <taxon>Pyronemataceae</taxon>
        <taxon>Pyronema</taxon>
    </lineage>
</organism>
<feature type="active site" description="Proton donor" evidence="3">
    <location>
        <position position="53"/>
    </location>
</feature>
<dbReference type="PRINTS" id="PR00069">
    <property type="entry name" value="ALDKETRDTASE"/>
</dbReference>
<accession>U4LHN0</accession>
<dbReference type="STRING" id="1076935.U4LHN0"/>
<dbReference type="GO" id="GO:0016491">
    <property type="term" value="F:oxidoreductase activity"/>
    <property type="evidence" value="ECO:0007669"/>
    <property type="project" value="UniProtKB-KW"/>
</dbReference>
<comment type="similarity">
    <text evidence="1">Belongs to the aldo/keto reductase family.</text>
</comment>
<dbReference type="InterPro" id="IPR023210">
    <property type="entry name" value="NADP_OxRdtase_dom"/>
</dbReference>
<dbReference type="PIRSF" id="PIRSF000097">
    <property type="entry name" value="AKR"/>
    <property type="match status" value="1"/>
</dbReference>
<evidence type="ECO:0000256" key="3">
    <source>
        <dbReference type="PIRSR" id="PIRSR000097-1"/>
    </source>
</evidence>
<evidence type="ECO:0000256" key="5">
    <source>
        <dbReference type="PIRSR" id="PIRSR000097-3"/>
    </source>
</evidence>
<dbReference type="PANTHER" id="PTHR43827">
    <property type="entry name" value="2,5-DIKETO-D-GLUCONIC ACID REDUCTASE"/>
    <property type="match status" value="1"/>
</dbReference>
<feature type="binding site" evidence="4">
    <location>
        <position position="110"/>
    </location>
    <ligand>
        <name>substrate</name>
    </ligand>
</feature>
<proteinExistence type="inferred from homology"/>
<dbReference type="FunFam" id="3.20.20.100:FF:000015">
    <property type="entry name" value="Oxidoreductase, aldo/keto reductase family"/>
    <property type="match status" value="1"/>
</dbReference>
<dbReference type="AlphaFoldDB" id="U4LHN0"/>
<evidence type="ECO:0000259" key="6">
    <source>
        <dbReference type="Pfam" id="PF00248"/>
    </source>
</evidence>
<dbReference type="Proteomes" id="UP000018144">
    <property type="component" value="Unassembled WGS sequence"/>
</dbReference>
<dbReference type="Gene3D" id="3.20.20.100">
    <property type="entry name" value="NADP-dependent oxidoreductase domain"/>
    <property type="match status" value="1"/>
</dbReference>
<dbReference type="PANTHER" id="PTHR43827:SF13">
    <property type="entry name" value="ALDO_KETO REDUCTASE FAMILY PROTEIN"/>
    <property type="match status" value="1"/>
</dbReference>
<dbReference type="OMA" id="PRIHLGV"/>
<evidence type="ECO:0000256" key="2">
    <source>
        <dbReference type="ARBA" id="ARBA00023002"/>
    </source>
</evidence>
<dbReference type="OrthoDB" id="416253at2759"/>
<dbReference type="SUPFAM" id="SSF51430">
    <property type="entry name" value="NAD(P)-linked oxidoreductase"/>
    <property type="match status" value="1"/>
</dbReference>
<dbReference type="CDD" id="cd19071">
    <property type="entry name" value="AKR_AKR1-5-like"/>
    <property type="match status" value="1"/>
</dbReference>
<keyword evidence="8" id="KW-1185">Reference proteome</keyword>